<dbReference type="AlphaFoldDB" id="A0A0D7A4P2"/>
<sequence>MSCVKSHFLVVTTPYFGHTRPLFMTALNLVVTHPGLYITVAGTGATSPLYQSPLHRELAMYDPGPDALSRIRIKLLGEGEEYDHNFWQTASLFKHLPAFLESLISGDDGSKDSDVFTWTPSLAICDLAACTMREALDEVISKSSRPSLKIPVLVSMPMNAATQYLLWAPNEEDKNGFWLTLFERAQKELDKINALGNTEDIPLPYQAYKIWTRVRNEVVKLPATPPMYDYEFHAMADALDHSPTSVGGLFPFLGFSSSKLGQVADGFISPTSPVLEPGAANILERNYGKTYLQVGPQFPTQWWEDGIPKQVQTLSPEDKTVLDYLDYCESHYGKKSVIYISFGTLFAPSERPELFETLVETLLAADPPLPFLFAGAYSRKYLTEDLKQRVNSSDRGMIAGFVPQQAALKHAATGWYLCHAGCNSVAESILNNVPMVLWPYTLDQPIIAAQLTLNFEAAFELIQVRTGPNTGRPMVRGVTPSGTREAIAEEMNDIWKRMRGPEGDAIRQRVDLLRSRFKDDWLHGEAKHAMDRFSQYMIPRI</sequence>
<reference evidence="3 4" key="1">
    <citation type="journal article" date="2015" name="Fungal Genet. Biol.">
        <title>Evolution of novel wood decay mechanisms in Agaricales revealed by the genome sequences of Fistulina hepatica and Cylindrobasidium torrendii.</title>
        <authorList>
            <person name="Floudas D."/>
            <person name="Held B.W."/>
            <person name="Riley R."/>
            <person name="Nagy L.G."/>
            <person name="Koehler G."/>
            <person name="Ransdell A.S."/>
            <person name="Younus H."/>
            <person name="Chow J."/>
            <person name="Chiniquy J."/>
            <person name="Lipzen A."/>
            <person name="Tritt A."/>
            <person name="Sun H."/>
            <person name="Haridas S."/>
            <person name="LaButti K."/>
            <person name="Ohm R.A."/>
            <person name="Kues U."/>
            <person name="Blanchette R.A."/>
            <person name="Grigoriev I.V."/>
            <person name="Minto R.E."/>
            <person name="Hibbett D.S."/>
        </authorList>
    </citation>
    <scope>NUCLEOTIDE SEQUENCE [LARGE SCALE GENOMIC DNA]</scope>
    <source>
        <strain evidence="3 4">ATCC 64428</strain>
    </source>
</reference>
<evidence type="ECO:0000313" key="4">
    <source>
        <dbReference type="Proteomes" id="UP000054144"/>
    </source>
</evidence>
<keyword evidence="2 3" id="KW-0808">Transferase</keyword>
<dbReference type="EMBL" id="KN882064">
    <property type="protein sequence ID" value="KIY44861.1"/>
    <property type="molecule type" value="Genomic_DNA"/>
</dbReference>
<dbReference type="PANTHER" id="PTHR48047:SF215">
    <property type="entry name" value="GLYCOSYLTRANSFERASE"/>
    <property type="match status" value="1"/>
</dbReference>
<evidence type="ECO:0000256" key="2">
    <source>
        <dbReference type="ARBA" id="ARBA00022679"/>
    </source>
</evidence>
<dbReference type="PANTHER" id="PTHR48047">
    <property type="entry name" value="GLYCOSYLTRANSFERASE"/>
    <property type="match status" value="1"/>
</dbReference>
<dbReference type="OrthoDB" id="5835829at2759"/>
<keyword evidence="4" id="KW-1185">Reference proteome</keyword>
<dbReference type="Pfam" id="PF00201">
    <property type="entry name" value="UDPGT"/>
    <property type="match status" value="1"/>
</dbReference>
<evidence type="ECO:0000256" key="1">
    <source>
        <dbReference type="ARBA" id="ARBA00009995"/>
    </source>
</evidence>
<dbReference type="GO" id="GO:0035251">
    <property type="term" value="F:UDP-glucosyltransferase activity"/>
    <property type="evidence" value="ECO:0007669"/>
    <property type="project" value="TreeGrafter"/>
</dbReference>
<protein>
    <submittedName>
        <fullName evidence="3">UDP-Glycosyltransferase/glycogen phosphorylase</fullName>
    </submittedName>
</protein>
<comment type="similarity">
    <text evidence="1">Belongs to the UDP-glycosyltransferase family.</text>
</comment>
<dbReference type="SUPFAM" id="SSF53756">
    <property type="entry name" value="UDP-Glycosyltransferase/glycogen phosphorylase"/>
    <property type="match status" value="1"/>
</dbReference>
<name>A0A0D7A4P2_9AGAR</name>
<dbReference type="InterPro" id="IPR002213">
    <property type="entry name" value="UDP_glucos_trans"/>
</dbReference>
<evidence type="ECO:0000313" key="3">
    <source>
        <dbReference type="EMBL" id="KIY44861.1"/>
    </source>
</evidence>
<dbReference type="Gene3D" id="3.40.50.2000">
    <property type="entry name" value="Glycogen Phosphorylase B"/>
    <property type="match status" value="2"/>
</dbReference>
<gene>
    <name evidence="3" type="ORF">FISHEDRAFT_77082</name>
</gene>
<proteinExistence type="inferred from homology"/>
<accession>A0A0D7A4P2</accession>
<organism evidence="3 4">
    <name type="scientific">Fistulina hepatica ATCC 64428</name>
    <dbReference type="NCBI Taxonomy" id="1128425"/>
    <lineage>
        <taxon>Eukaryota</taxon>
        <taxon>Fungi</taxon>
        <taxon>Dikarya</taxon>
        <taxon>Basidiomycota</taxon>
        <taxon>Agaricomycotina</taxon>
        <taxon>Agaricomycetes</taxon>
        <taxon>Agaricomycetidae</taxon>
        <taxon>Agaricales</taxon>
        <taxon>Fistulinaceae</taxon>
        <taxon>Fistulina</taxon>
    </lineage>
</organism>
<dbReference type="Proteomes" id="UP000054144">
    <property type="component" value="Unassembled WGS sequence"/>
</dbReference>